<proteinExistence type="predicted"/>
<protein>
    <submittedName>
        <fullName evidence="2">Uncharacterized protein</fullName>
    </submittedName>
</protein>
<comment type="caution">
    <text evidence="2">The sequence shown here is derived from an EMBL/GenBank/DDBJ whole genome shotgun (WGS) entry which is preliminary data.</text>
</comment>
<name>A0ABS0RGD5_9ACTN</name>
<dbReference type="EMBL" id="JAEEAQ010000262">
    <property type="protein sequence ID" value="MBI0316163.1"/>
    <property type="molecule type" value="Genomic_DNA"/>
</dbReference>
<keyword evidence="3" id="KW-1185">Reference proteome</keyword>
<evidence type="ECO:0000313" key="3">
    <source>
        <dbReference type="Proteomes" id="UP000638849"/>
    </source>
</evidence>
<evidence type="ECO:0000313" key="2">
    <source>
        <dbReference type="EMBL" id="MBI0316163.1"/>
    </source>
</evidence>
<evidence type="ECO:0000256" key="1">
    <source>
        <dbReference type="SAM" id="MobiDB-lite"/>
    </source>
</evidence>
<feature type="region of interest" description="Disordered" evidence="1">
    <location>
        <begin position="28"/>
        <end position="50"/>
    </location>
</feature>
<accession>A0ABS0RGD5</accession>
<sequence>MGARTGSVLGVVGTRARWMTAYIPVAPAGGRGGAPGAPRPRTPGVGESTVGRPLDAALVRRLLAAQFPRWAGLPSERFASRRGTRRAPLAALGEGSPESASPRGPYSRAVLSDRLIIGVNRCSMKR</sequence>
<feature type="region of interest" description="Disordered" evidence="1">
    <location>
        <begin position="76"/>
        <end position="106"/>
    </location>
</feature>
<organism evidence="2 3">
    <name type="scientific">Streptomyces javensis</name>
    <dbReference type="NCBI Taxonomy" id="114698"/>
    <lineage>
        <taxon>Bacteria</taxon>
        <taxon>Bacillati</taxon>
        <taxon>Actinomycetota</taxon>
        <taxon>Actinomycetes</taxon>
        <taxon>Kitasatosporales</taxon>
        <taxon>Streptomycetaceae</taxon>
        <taxon>Streptomyces</taxon>
        <taxon>Streptomyces violaceusniger group</taxon>
    </lineage>
</organism>
<dbReference type="Proteomes" id="UP000638849">
    <property type="component" value="Unassembled WGS sequence"/>
</dbReference>
<gene>
    <name evidence="2" type="ORF">JBF12_24905</name>
</gene>
<reference evidence="2 3" key="1">
    <citation type="submission" date="2020-12" db="EMBL/GenBank/DDBJ databases">
        <authorList>
            <person name="Kusuma A.B."/>
            <person name="Nouioui I."/>
            <person name="Goodfellow M."/>
        </authorList>
    </citation>
    <scope>NUCLEOTIDE SEQUENCE [LARGE SCALE GENOMIC DNA]</scope>
    <source>
        <strain evidence="2 3">DSM 41764</strain>
    </source>
</reference>